<dbReference type="SMART" id="SM00982">
    <property type="entry name" value="TRCF"/>
    <property type="match status" value="1"/>
</dbReference>
<dbReference type="CDD" id="cd17991">
    <property type="entry name" value="DEXHc_TRCF"/>
    <property type="match status" value="1"/>
</dbReference>
<evidence type="ECO:0000256" key="3">
    <source>
        <dbReference type="ARBA" id="ARBA00022763"/>
    </source>
</evidence>
<dbReference type="Gene3D" id="3.40.50.300">
    <property type="entry name" value="P-loop containing nucleotide triphosphate hydrolases"/>
    <property type="match status" value="2"/>
</dbReference>
<keyword evidence="2 9" id="KW-0547">Nucleotide-binding</keyword>
<protein>
    <recommendedName>
        <fullName evidence="9">Transcription-repair-coupling factor</fullName>
        <shortName evidence="9">TRCF</shortName>
        <ecNumber evidence="9">3.6.4.-</ecNumber>
    </recommendedName>
</protein>
<reference evidence="12 13" key="1">
    <citation type="journal article" date="2009" name="Stand. Genomic Sci.">
        <title>Complete genome sequence of Streptobacillus moniliformis type strain (9901T).</title>
        <authorList>
            <person name="Nolan M."/>
            <person name="Gronow S."/>
            <person name="Lapidus A."/>
            <person name="Ivanova N."/>
            <person name="Copeland A."/>
            <person name="Lucas S."/>
            <person name="Del Rio T.G."/>
            <person name="Chen F."/>
            <person name="Tice H."/>
            <person name="Pitluck S."/>
            <person name="Cheng J.F."/>
            <person name="Sims D."/>
            <person name="Meincke L."/>
            <person name="Bruce D."/>
            <person name="Goodwin L."/>
            <person name="Brettin T."/>
            <person name="Han C."/>
            <person name="Detter J.C."/>
            <person name="Ovchinikova G."/>
            <person name="Pati A."/>
            <person name="Mavromatis K."/>
            <person name="Mikhailova N."/>
            <person name="Chen A."/>
            <person name="Palaniappan K."/>
            <person name="Land M."/>
            <person name="Hauser L."/>
            <person name="Chang Y.J."/>
            <person name="Jeffries C.D."/>
            <person name="Rohde M."/>
            <person name="Sproer C."/>
            <person name="Goker M."/>
            <person name="Bristow J."/>
            <person name="Eisen J.A."/>
            <person name="Markowitz V."/>
            <person name="Hugenholtz P."/>
            <person name="Kyrpides N.C."/>
            <person name="Klenk H.P."/>
            <person name="Chain P."/>
        </authorList>
    </citation>
    <scope>NUCLEOTIDE SEQUENCE [LARGE SCALE GENOMIC DNA]</scope>
    <source>
        <strain evidence="13">ATCC 14647 / DSM 12112 / NCTC 10651 / 9901</strain>
    </source>
</reference>
<dbReference type="InterPro" id="IPR005118">
    <property type="entry name" value="TRCF_C"/>
</dbReference>
<evidence type="ECO:0000256" key="4">
    <source>
        <dbReference type="ARBA" id="ARBA00022801"/>
    </source>
</evidence>
<accession>D1AW65</accession>
<evidence type="ECO:0000259" key="10">
    <source>
        <dbReference type="PROSITE" id="PS51192"/>
    </source>
</evidence>
<evidence type="ECO:0000256" key="9">
    <source>
        <dbReference type="HAMAP-Rule" id="MF_00969"/>
    </source>
</evidence>
<evidence type="ECO:0000256" key="1">
    <source>
        <dbReference type="ARBA" id="ARBA00022490"/>
    </source>
</evidence>
<comment type="similarity">
    <text evidence="9">In the N-terminal section; belongs to the UvrB family.</text>
</comment>
<dbReference type="Gene3D" id="3.40.50.11180">
    <property type="match status" value="1"/>
</dbReference>
<dbReference type="SUPFAM" id="SSF52540">
    <property type="entry name" value="P-loop containing nucleoside triphosphate hydrolases"/>
    <property type="match status" value="3"/>
</dbReference>
<dbReference type="GO" id="GO:0003684">
    <property type="term" value="F:damaged DNA binding"/>
    <property type="evidence" value="ECO:0007669"/>
    <property type="project" value="InterPro"/>
</dbReference>
<dbReference type="Gene3D" id="3.90.1150.50">
    <property type="entry name" value="Transcription-repair-coupling factor, D7 domain"/>
    <property type="match status" value="1"/>
</dbReference>
<dbReference type="Gene3D" id="2.40.10.170">
    <property type="match status" value="1"/>
</dbReference>
<dbReference type="Pfam" id="PF17757">
    <property type="entry name" value="UvrB_inter"/>
    <property type="match status" value="1"/>
</dbReference>
<evidence type="ECO:0000256" key="6">
    <source>
        <dbReference type="ARBA" id="ARBA00022840"/>
    </source>
</evidence>
<dbReference type="PANTHER" id="PTHR47964">
    <property type="entry name" value="ATP-DEPENDENT DNA HELICASE HOMOLOG RECG, CHLOROPLASTIC"/>
    <property type="match status" value="1"/>
</dbReference>
<dbReference type="InterPro" id="IPR041471">
    <property type="entry name" value="UvrB_inter"/>
</dbReference>
<keyword evidence="8 9" id="KW-0234">DNA repair</keyword>
<evidence type="ECO:0000256" key="7">
    <source>
        <dbReference type="ARBA" id="ARBA00023125"/>
    </source>
</evidence>
<dbReference type="InterPro" id="IPR047112">
    <property type="entry name" value="RecG/Mfd"/>
</dbReference>
<dbReference type="GO" id="GO:0003678">
    <property type="term" value="F:DNA helicase activity"/>
    <property type="evidence" value="ECO:0007669"/>
    <property type="project" value="TreeGrafter"/>
</dbReference>
<keyword evidence="13" id="KW-1185">Reference proteome</keyword>
<dbReference type="InterPro" id="IPR037235">
    <property type="entry name" value="TRCF-like_C_D7"/>
</dbReference>
<dbReference type="HAMAP" id="MF_00969">
    <property type="entry name" value="TRCF"/>
    <property type="match status" value="1"/>
</dbReference>
<dbReference type="GO" id="GO:0005737">
    <property type="term" value="C:cytoplasm"/>
    <property type="evidence" value="ECO:0007669"/>
    <property type="project" value="UniProtKB-SubCell"/>
</dbReference>
<dbReference type="GO" id="GO:0006355">
    <property type="term" value="P:regulation of DNA-templated transcription"/>
    <property type="evidence" value="ECO:0007669"/>
    <property type="project" value="UniProtKB-UniRule"/>
</dbReference>
<dbReference type="KEGG" id="smf:Smon_0044"/>
<dbReference type="HOGENOM" id="CLU_005122_1_2_0"/>
<dbReference type="GO" id="GO:0005524">
    <property type="term" value="F:ATP binding"/>
    <property type="evidence" value="ECO:0007669"/>
    <property type="project" value="UniProtKB-UniRule"/>
</dbReference>
<feature type="domain" description="Helicase C-terminal" evidence="11">
    <location>
        <begin position="596"/>
        <end position="750"/>
    </location>
</feature>
<dbReference type="AlphaFoldDB" id="D1AW65"/>
<keyword evidence="3 9" id="KW-0227">DNA damage</keyword>
<dbReference type="Proteomes" id="UP000002072">
    <property type="component" value="Chromosome"/>
</dbReference>
<dbReference type="Gene3D" id="3.30.2060.10">
    <property type="entry name" value="Penicillin-binding protein 1b domain"/>
    <property type="match status" value="1"/>
</dbReference>
<keyword evidence="5 12" id="KW-0347">Helicase</keyword>
<comment type="similarity">
    <text evidence="9">In the C-terminal section; belongs to the helicase family. RecG subfamily.</text>
</comment>
<dbReference type="Pfam" id="PF00270">
    <property type="entry name" value="DEAD"/>
    <property type="match status" value="1"/>
</dbReference>
<evidence type="ECO:0000313" key="12">
    <source>
        <dbReference type="EMBL" id="ACZ00541.1"/>
    </source>
</evidence>
<dbReference type="GO" id="GO:0016787">
    <property type="term" value="F:hydrolase activity"/>
    <property type="evidence" value="ECO:0007669"/>
    <property type="project" value="UniProtKB-KW"/>
</dbReference>
<dbReference type="InterPro" id="IPR001650">
    <property type="entry name" value="Helicase_C-like"/>
</dbReference>
<dbReference type="SUPFAM" id="SSF141259">
    <property type="entry name" value="CarD-like"/>
    <property type="match status" value="1"/>
</dbReference>
<dbReference type="PROSITE" id="PS51192">
    <property type="entry name" value="HELICASE_ATP_BIND_1"/>
    <property type="match status" value="1"/>
</dbReference>
<dbReference type="InterPro" id="IPR014001">
    <property type="entry name" value="Helicase_ATP-bd"/>
</dbReference>
<dbReference type="SMART" id="SM01058">
    <property type="entry name" value="CarD_TRCF"/>
    <property type="match status" value="1"/>
</dbReference>
<name>D1AW65_STRM9</name>
<dbReference type="SMART" id="SM00490">
    <property type="entry name" value="HELICc"/>
    <property type="match status" value="1"/>
</dbReference>
<keyword evidence="1 9" id="KW-0963">Cytoplasm</keyword>
<dbReference type="GO" id="GO:0000716">
    <property type="term" value="P:transcription-coupled nucleotide-excision repair, DNA damage recognition"/>
    <property type="evidence" value="ECO:0007669"/>
    <property type="project" value="UniProtKB-UniRule"/>
</dbReference>
<dbReference type="SUPFAM" id="SSF143517">
    <property type="entry name" value="TRCF domain-like"/>
    <property type="match status" value="1"/>
</dbReference>
<dbReference type="RefSeq" id="WP_012858099.1">
    <property type="nucleotide sequence ID" value="NC_013515.1"/>
</dbReference>
<comment type="subcellular location">
    <subcellularLocation>
        <location evidence="9">Cytoplasm</location>
    </subcellularLocation>
</comment>
<organism evidence="12 13">
    <name type="scientific">Streptobacillus moniliformis (strain ATCC 14647 / DSM 12112 / NCTC 10651 / 9901)</name>
    <dbReference type="NCBI Taxonomy" id="519441"/>
    <lineage>
        <taxon>Bacteria</taxon>
        <taxon>Fusobacteriati</taxon>
        <taxon>Fusobacteriota</taxon>
        <taxon>Fusobacteriia</taxon>
        <taxon>Fusobacteriales</taxon>
        <taxon>Leptotrichiaceae</taxon>
        <taxon>Streptobacillus</taxon>
    </lineage>
</organism>
<dbReference type="EC" id="3.6.4.-" evidence="9"/>
<evidence type="ECO:0000256" key="8">
    <source>
        <dbReference type="ARBA" id="ARBA00023204"/>
    </source>
</evidence>
<dbReference type="OrthoDB" id="9804325at2"/>
<dbReference type="InterPro" id="IPR036101">
    <property type="entry name" value="CarD-like/TRCF_RID_sf"/>
</dbReference>
<keyword evidence="7 9" id="KW-0238">DNA-binding</keyword>
<dbReference type="InterPro" id="IPR027417">
    <property type="entry name" value="P-loop_NTPase"/>
</dbReference>
<comment type="function">
    <text evidence="9">Couples transcription and DNA repair by recognizing RNA polymerase (RNAP) stalled at DNA lesions. Mediates ATP-dependent release of RNAP and its truncated transcript from the DNA, and recruitment of nucleotide excision repair machinery to the damaged site.</text>
</comment>
<dbReference type="InterPro" id="IPR003711">
    <property type="entry name" value="CarD-like/TRCF_RID"/>
</dbReference>
<dbReference type="Pfam" id="PF00271">
    <property type="entry name" value="Helicase_C"/>
    <property type="match status" value="1"/>
</dbReference>
<keyword evidence="4 9" id="KW-0378">Hydrolase</keyword>
<feature type="domain" description="Helicase ATP-binding" evidence="10">
    <location>
        <begin position="417"/>
        <end position="577"/>
    </location>
</feature>
<evidence type="ECO:0000256" key="2">
    <source>
        <dbReference type="ARBA" id="ARBA00022741"/>
    </source>
</evidence>
<proteinExistence type="inferred from homology"/>
<gene>
    <name evidence="9" type="primary">mfd</name>
    <name evidence="12" type="ordered locus">Smon_0044</name>
</gene>
<dbReference type="InterPro" id="IPR004576">
    <property type="entry name" value="Mfd"/>
</dbReference>
<evidence type="ECO:0000259" key="11">
    <source>
        <dbReference type="PROSITE" id="PS51194"/>
    </source>
</evidence>
<dbReference type="PROSITE" id="PS51194">
    <property type="entry name" value="HELICASE_CTER"/>
    <property type="match status" value="1"/>
</dbReference>
<dbReference type="STRING" id="519441.Smon_0044"/>
<dbReference type="InterPro" id="IPR011545">
    <property type="entry name" value="DEAD/DEAH_box_helicase_dom"/>
</dbReference>
<keyword evidence="6 9" id="KW-0067">ATP-binding</keyword>
<evidence type="ECO:0000313" key="13">
    <source>
        <dbReference type="Proteomes" id="UP000002072"/>
    </source>
</evidence>
<dbReference type="PANTHER" id="PTHR47964:SF1">
    <property type="entry name" value="ATP-DEPENDENT DNA HELICASE HOMOLOG RECG, CHLOROPLASTIC"/>
    <property type="match status" value="1"/>
</dbReference>
<dbReference type="Pfam" id="PF03461">
    <property type="entry name" value="TRCF"/>
    <property type="match status" value="1"/>
</dbReference>
<dbReference type="SMART" id="SM00487">
    <property type="entry name" value="DEXDc"/>
    <property type="match status" value="1"/>
</dbReference>
<evidence type="ECO:0000256" key="5">
    <source>
        <dbReference type="ARBA" id="ARBA00022806"/>
    </source>
</evidence>
<dbReference type="eggNOG" id="COG1197">
    <property type="taxonomic scope" value="Bacteria"/>
</dbReference>
<dbReference type="GeneID" id="29673448"/>
<dbReference type="EMBL" id="CP001779">
    <property type="protein sequence ID" value="ACZ00541.1"/>
    <property type="molecule type" value="Genomic_DNA"/>
</dbReference>
<dbReference type="Pfam" id="PF02559">
    <property type="entry name" value="CarD_TRCF_RID"/>
    <property type="match status" value="1"/>
</dbReference>
<sequence>MNKENIRLLKEEVVNKLTSMGIFKMVVISSASNNLEYYYNILKQEGSEYESKYVNLSSYSFIDLVGVNIEILEFLNKNTKGILFLDINLALKIFFDEFKSKEFKVNEEYSRDEILKYLVENGYKKEYTVLNKGEFAIRGDIIDIYPSNLDNPIRLDFFDTILENIKIFSTYDQRSIENIEEITVFGNVLSGMEREIVDMISIFSKGNIEIFLENKEFLEVKLEQMLMFDKDNEKVLKERFNKLIEKGNLLEVSRSKDRNYQDEIKSKRERIEKKGIKYSNINQILEGDYVIHVEFGIGIYMGAVNINDRDYLYIQYADNDKLYIPVEKLDRISKYMSTGIAPKLYSLGTKGFKRREKRIREDVEKFAQELINIQAKRKLVRKLPLIKDTLWQEEFEEKFSFNLTWDQQKAVEDIKHDLESGRLMDRILVGDVGYGKTEVAMRAAFKAIENGYQCAILAPTTVLANQHFERCHKRFEDFGISVNNLSRLTGKNTDDVLDGLKNGKIDLVIGTHRLLGDDVKFKNLGLLIIDEEQKFGVNAKEKIKKRKEDIHLLTLSATPIPRTLNLALLGIRDISLIQSSPMDRLPIITQKIQEDEIKKVILKELSRDGQVFYITNNVKGMAEKQKSLKKLMPDFVNIEYIHGKLSPREIKQKINDFDEGKFDILIASTIVENGIDITNANSIIIENYTSLGLSQIYQLRGRVGRGKRQGYCYLLDSEYKSKKGKEKDKSLEKIEGVEGGGYLLSLEDLNIRGAGEILGEKQHGAIDMFGYDLYLKMLKNEINKLKGEKVREFKNTEIDLLNNGYIPEEYIEKDERILIYKRYAEVQNESELNELTEEIRDRFGKIPKQMQNFIYSIKIKLYMIENNIDKIKENDKEYILTLQEFEVILTKEEFSKRIKK</sequence>